<dbReference type="AlphaFoldDB" id="A0A9D4FHI6"/>
<sequence length="178" mass="19654">MSLNTDIGDINNEITTESAARYRSAARCRISPLLGTGSSAAMYMIITINTNCITINTNCITSNTNCITSNTYCSHITISNTACSHIITSSHQYHKYRLQSHQSLTIPSLFTSATSNTDCIKSNTDCITSNTDCITSNTECTTSNTYCITSNIYCSHIIKNNTDSRHISHQKYQLQSHQ</sequence>
<gene>
    <name evidence="1" type="ORF">DPMN_151636</name>
</gene>
<accession>A0A9D4FHI6</accession>
<reference evidence="1" key="2">
    <citation type="submission" date="2020-11" db="EMBL/GenBank/DDBJ databases">
        <authorList>
            <person name="McCartney M.A."/>
            <person name="Auch B."/>
            <person name="Kono T."/>
            <person name="Mallez S."/>
            <person name="Becker A."/>
            <person name="Gohl D.M."/>
            <person name="Silverstein K.A.T."/>
            <person name="Koren S."/>
            <person name="Bechman K.B."/>
            <person name="Herman A."/>
            <person name="Abrahante J.E."/>
            <person name="Garbe J."/>
        </authorList>
    </citation>
    <scope>NUCLEOTIDE SEQUENCE</scope>
    <source>
        <strain evidence="1">Duluth1</strain>
        <tissue evidence="1">Whole animal</tissue>
    </source>
</reference>
<evidence type="ECO:0000313" key="2">
    <source>
        <dbReference type="Proteomes" id="UP000828390"/>
    </source>
</evidence>
<comment type="caution">
    <text evidence="1">The sequence shown here is derived from an EMBL/GenBank/DDBJ whole genome shotgun (WGS) entry which is preliminary data.</text>
</comment>
<dbReference type="Proteomes" id="UP000828390">
    <property type="component" value="Unassembled WGS sequence"/>
</dbReference>
<dbReference type="EMBL" id="JAIWYP010000007">
    <property type="protein sequence ID" value="KAH3798046.1"/>
    <property type="molecule type" value="Genomic_DNA"/>
</dbReference>
<reference evidence="1" key="1">
    <citation type="journal article" date="2019" name="bioRxiv">
        <title>The Genome of the Zebra Mussel, Dreissena polymorpha: A Resource for Invasive Species Research.</title>
        <authorList>
            <person name="McCartney M.A."/>
            <person name="Auch B."/>
            <person name="Kono T."/>
            <person name="Mallez S."/>
            <person name="Zhang Y."/>
            <person name="Obille A."/>
            <person name="Becker A."/>
            <person name="Abrahante J.E."/>
            <person name="Garbe J."/>
            <person name="Badalamenti J.P."/>
            <person name="Herman A."/>
            <person name="Mangelson H."/>
            <person name="Liachko I."/>
            <person name="Sullivan S."/>
            <person name="Sone E.D."/>
            <person name="Koren S."/>
            <person name="Silverstein K.A.T."/>
            <person name="Beckman K.B."/>
            <person name="Gohl D.M."/>
        </authorList>
    </citation>
    <scope>NUCLEOTIDE SEQUENCE</scope>
    <source>
        <strain evidence="1">Duluth1</strain>
        <tissue evidence="1">Whole animal</tissue>
    </source>
</reference>
<protein>
    <submittedName>
        <fullName evidence="1">Uncharacterized protein</fullName>
    </submittedName>
</protein>
<name>A0A9D4FHI6_DREPO</name>
<keyword evidence="2" id="KW-1185">Reference proteome</keyword>
<proteinExistence type="predicted"/>
<evidence type="ECO:0000313" key="1">
    <source>
        <dbReference type="EMBL" id="KAH3798046.1"/>
    </source>
</evidence>
<organism evidence="1 2">
    <name type="scientific">Dreissena polymorpha</name>
    <name type="common">Zebra mussel</name>
    <name type="synonym">Mytilus polymorpha</name>
    <dbReference type="NCBI Taxonomy" id="45954"/>
    <lineage>
        <taxon>Eukaryota</taxon>
        <taxon>Metazoa</taxon>
        <taxon>Spiralia</taxon>
        <taxon>Lophotrochozoa</taxon>
        <taxon>Mollusca</taxon>
        <taxon>Bivalvia</taxon>
        <taxon>Autobranchia</taxon>
        <taxon>Heteroconchia</taxon>
        <taxon>Euheterodonta</taxon>
        <taxon>Imparidentia</taxon>
        <taxon>Neoheterodontei</taxon>
        <taxon>Myida</taxon>
        <taxon>Dreissenoidea</taxon>
        <taxon>Dreissenidae</taxon>
        <taxon>Dreissena</taxon>
    </lineage>
</organism>